<evidence type="ECO:0000256" key="7">
    <source>
        <dbReference type="ARBA" id="ARBA00033311"/>
    </source>
</evidence>
<dbReference type="Proteomes" id="UP001138768">
    <property type="component" value="Unassembled WGS sequence"/>
</dbReference>
<comment type="function">
    <text evidence="2">Catalyzes the epimerization of the C3' and C5'positions of dTDP-6-deoxy-D-xylo-4-hexulose, forming dTDP-6-deoxy-L-lyxo-4-hexulose.</text>
</comment>
<evidence type="ECO:0000256" key="6">
    <source>
        <dbReference type="ARBA" id="ARBA00031424"/>
    </source>
</evidence>
<keyword evidence="11" id="KW-1185">Reference proteome</keyword>
<evidence type="ECO:0000256" key="5">
    <source>
        <dbReference type="ARBA" id="ARBA00029758"/>
    </source>
</evidence>
<gene>
    <name evidence="10" type="ORF">CKO42_23545</name>
</gene>
<dbReference type="EC" id="5.1.3.13" evidence="3"/>
<evidence type="ECO:0000256" key="9">
    <source>
        <dbReference type="PIRSR" id="PIRSR600888-3"/>
    </source>
</evidence>
<dbReference type="PANTHER" id="PTHR21047">
    <property type="entry name" value="DTDP-6-DEOXY-D-GLUCOSE-3,5 EPIMERASE"/>
    <property type="match status" value="1"/>
</dbReference>
<dbReference type="GO" id="GO:0008830">
    <property type="term" value="F:dTDP-4-dehydrorhamnose 3,5-epimerase activity"/>
    <property type="evidence" value="ECO:0007669"/>
    <property type="project" value="UniProtKB-EC"/>
</dbReference>
<dbReference type="EMBL" id="NRRY01000068">
    <property type="protein sequence ID" value="MBK1621333.1"/>
    <property type="molecule type" value="Genomic_DNA"/>
</dbReference>
<dbReference type="InterPro" id="IPR014710">
    <property type="entry name" value="RmlC-like_jellyroll"/>
</dbReference>
<dbReference type="InterPro" id="IPR000888">
    <property type="entry name" value="RmlC-like"/>
</dbReference>
<evidence type="ECO:0000313" key="10">
    <source>
        <dbReference type="EMBL" id="MBK1621333.1"/>
    </source>
</evidence>
<dbReference type="Gene3D" id="2.60.120.10">
    <property type="entry name" value="Jelly Rolls"/>
    <property type="match status" value="1"/>
</dbReference>
<dbReference type="RefSeq" id="WP_200250092.1">
    <property type="nucleotide sequence ID" value="NZ_NRRY01000068.1"/>
</dbReference>
<feature type="active site" description="Proton donor" evidence="8">
    <location>
        <position position="135"/>
    </location>
</feature>
<proteinExistence type="predicted"/>
<comment type="catalytic activity">
    <reaction evidence="1">
        <text>dTDP-4-dehydro-6-deoxy-alpha-D-glucose = dTDP-4-dehydro-beta-L-rhamnose</text>
        <dbReference type="Rhea" id="RHEA:16969"/>
        <dbReference type="ChEBI" id="CHEBI:57649"/>
        <dbReference type="ChEBI" id="CHEBI:62830"/>
        <dbReference type="EC" id="5.1.3.13"/>
    </reaction>
</comment>
<dbReference type="Pfam" id="PF00908">
    <property type="entry name" value="dTDP_sugar_isom"/>
    <property type="match status" value="1"/>
</dbReference>
<evidence type="ECO:0000256" key="8">
    <source>
        <dbReference type="PIRSR" id="PIRSR600888-1"/>
    </source>
</evidence>
<dbReference type="InterPro" id="IPR011051">
    <property type="entry name" value="RmlC_Cupin_sf"/>
</dbReference>
<dbReference type="PANTHER" id="PTHR21047:SF2">
    <property type="entry name" value="THYMIDINE DIPHOSPHO-4-KETO-RHAMNOSE 3,5-EPIMERASE"/>
    <property type="match status" value="1"/>
</dbReference>
<evidence type="ECO:0000313" key="11">
    <source>
        <dbReference type="Proteomes" id="UP001138768"/>
    </source>
</evidence>
<reference evidence="10 11" key="1">
    <citation type="journal article" date="2020" name="Microorganisms">
        <title>Osmotic Adaptation and Compatible Solute Biosynthesis of Phototrophic Bacteria as Revealed from Genome Analyses.</title>
        <authorList>
            <person name="Imhoff J.F."/>
            <person name="Rahn T."/>
            <person name="Kunzel S."/>
            <person name="Keller A."/>
            <person name="Neulinger S.C."/>
        </authorList>
    </citation>
    <scope>NUCLEOTIDE SEQUENCE [LARGE SCALE GENOMIC DNA]</scope>
    <source>
        <strain evidence="10 11">DSM 25653</strain>
    </source>
</reference>
<dbReference type="GO" id="GO:0000271">
    <property type="term" value="P:polysaccharide biosynthetic process"/>
    <property type="evidence" value="ECO:0007669"/>
    <property type="project" value="TreeGrafter"/>
</dbReference>
<name>A0A9X0WE42_9GAMM</name>
<evidence type="ECO:0000256" key="4">
    <source>
        <dbReference type="ARBA" id="ARBA00019595"/>
    </source>
</evidence>
<feature type="site" description="Participates in a stacking interaction with the thymidine ring of dTDP-4-oxo-6-deoxyglucose" evidence="9">
    <location>
        <position position="141"/>
    </location>
</feature>
<accession>A0A9X0WE42</accession>
<feature type="active site" description="Proton acceptor" evidence="8">
    <location>
        <position position="65"/>
    </location>
</feature>
<dbReference type="GO" id="GO:0005829">
    <property type="term" value="C:cytosol"/>
    <property type="evidence" value="ECO:0007669"/>
    <property type="project" value="TreeGrafter"/>
</dbReference>
<organism evidence="10 11">
    <name type="scientific">Lamprobacter modestohalophilus</name>
    <dbReference type="NCBI Taxonomy" id="1064514"/>
    <lineage>
        <taxon>Bacteria</taxon>
        <taxon>Pseudomonadati</taxon>
        <taxon>Pseudomonadota</taxon>
        <taxon>Gammaproteobacteria</taxon>
        <taxon>Chromatiales</taxon>
        <taxon>Chromatiaceae</taxon>
        <taxon>Lamprobacter</taxon>
    </lineage>
</organism>
<evidence type="ECO:0000256" key="3">
    <source>
        <dbReference type="ARBA" id="ARBA00012098"/>
    </source>
</evidence>
<evidence type="ECO:0000256" key="1">
    <source>
        <dbReference type="ARBA" id="ARBA00001298"/>
    </source>
</evidence>
<sequence length="194" mass="21477">MSRFSIRPTAIQGLSLIQHHPLGDERGYLERLFCTQELQAIIGQRAILQINHTFTAKASTLRGLHFQHPPHAEMKLVSCLRGEVFDIAVDLRQGSPTFLHWHAEHLSAYNHRTLAIPEGFAHGFQTLTADCELLYLHTAAYQPDAEDGLNALDPTLAIHWPLPISERSARDQAHAPITAAFIGLDAGLDAGQNP</sequence>
<comment type="caution">
    <text evidence="10">The sequence shown here is derived from an EMBL/GenBank/DDBJ whole genome shotgun (WGS) entry which is preliminary data.</text>
</comment>
<dbReference type="AlphaFoldDB" id="A0A9X0WE42"/>
<evidence type="ECO:0000256" key="2">
    <source>
        <dbReference type="ARBA" id="ARBA00001997"/>
    </source>
</evidence>
<dbReference type="CDD" id="cd00438">
    <property type="entry name" value="cupin_RmlC"/>
    <property type="match status" value="1"/>
</dbReference>
<protein>
    <recommendedName>
        <fullName evidence="4">dTDP-4-dehydrorhamnose 3,5-epimerase</fullName>
        <ecNumber evidence="3">5.1.3.13</ecNumber>
    </recommendedName>
    <alternativeName>
        <fullName evidence="6">Thymidine diphospho-4-keto-rhamnose 3,5-epimerase</fullName>
    </alternativeName>
    <alternativeName>
        <fullName evidence="5">dTDP-4-keto-6-deoxyglucose 3,5-epimerase</fullName>
    </alternativeName>
    <alternativeName>
        <fullName evidence="7">dTDP-6-deoxy-D-xylo-4-hexulose 3,5-epimerase</fullName>
    </alternativeName>
</protein>
<dbReference type="GO" id="GO:0019305">
    <property type="term" value="P:dTDP-rhamnose biosynthetic process"/>
    <property type="evidence" value="ECO:0007669"/>
    <property type="project" value="TreeGrafter"/>
</dbReference>
<dbReference type="SUPFAM" id="SSF51182">
    <property type="entry name" value="RmlC-like cupins"/>
    <property type="match status" value="1"/>
</dbReference>